<dbReference type="EMBL" id="BGZK01000184">
    <property type="protein sequence ID" value="GBP26751.1"/>
    <property type="molecule type" value="Genomic_DNA"/>
</dbReference>
<organism evidence="1 2">
    <name type="scientific">Eumeta variegata</name>
    <name type="common">Bagworm moth</name>
    <name type="synonym">Eumeta japonica</name>
    <dbReference type="NCBI Taxonomy" id="151549"/>
    <lineage>
        <taxon>Eukaryota</taxon>
        <taxon>Metazoa</taxon>
        <taxon>Ecdysozoa</taxon>
        <taxon>Arthropoda</taxon>
        <taxon>Hexapoda</taxon>
        <taxon>Insecta</taxon>
        <taxon>Pterygota</taxon>
        <taxon>Neoptera</taxon>
        <taxon>Endopterygota</taxon>
        <taxon>Lepidoptera</taxon>
        <taxon>Glossata</taxon>
        <taxon>Ditrysia</taxon>
        <taxon>Tineoidea</taxon>
        <taxon>Psychidae</taxon>
        <taxon>Oiketicinae</taxon>
        <taxon>Eumeta</taxon>
    </lineage>
</organism>
<keyword evidence="2" id="KW-1185">Reference proteome</keyword>
<name>A0A4C1UJY5_EUMVA</name>
<proteinExistence type="predicted"/>
<sequence>MDSRNSTGVTLSQCIDGLDRKRICYGVIMVIVNISRFTEASWFTAFVALQTYVLVLAANVRPTDMTSAVSRFGRRALARHEACPAHVTTRIPDSLSGYAVYLLFLKNLSSHLPTNET</sequence>
<evidence type="ECO:0000313" key="2">
    <source>
        <dbReference type="Proteomes" id="UP000299102"/>
    </source>
</evidence>
<protein>
    <submittedName>
        <fullName evidence="1">Uncharacterized protein</fullName>
    </submittedName>
</protein>
<dbReference type="Proteomes" id="UP000299102">
    <property type="component" value="Unassembled WGS sequence"/>
</dbReference>
<dbReference type="AlphaFoldDB" id="A0A4C1UJY5"/>
<accession>A0A4C1UJY5</accession>
<evidence type="ECO:0000313" key="1">
    <source>
        <dbReference type="EMBL" id="GBP26751.1"/>
    </source>
</evidence>
<comment type="caution">
    <text evidence="1">The sequence shown here is derived from an EMBL/GenBank/DDBJ whole genome shotgun (WGS) entry which is preliminary data.</text>
</comment>
<reference evidence="1 2" key="1">
    <citation type="journal article" date="2019" name="Commun. Biol.">
        <title>The bagworm genome reveals a unique fibroin gene that provides high tensile strength.</title>
        <authorList>
            <person name="Kono N."/>
            <person name="Nakamura H."/>
            <person name="Ohtoshi R."/>
            <person name="Tomita M."/>
            <person name="Numata K."/>
            <person name="Arakawa K."/>
        </authorList>
    </citation>
    <scope>NUCLEOTIDE SEQUENCE [LARGE SCALE GENOMIC DNA]</scope>
</reference>
<gene>
    <name evidence="1" type="ORF">EVAR_95263_1</name>
</gene>